<feature type="domain" description="POTRA" evidence="10">
    <location>
        <begin position="128"/>
        <end position="196"/>
    </location>
</feature>
<dbReference type="HOGENOM" id="CLU_052466_0_0_11"/>
<evidence type="ECO:0000256" key="6">
    <source>
        <dbReference type="ARBA" id="ARBA00023136"/>
    </source>
</evidence>
<keyword evidence="12" id="KW-1185">Reference proteome</keyword>
<keyword evidence="6 9" id="KW-0472">Membrane</keyword>
<keyword evidence="3" id="KW-0132">Cell division</keyword>
<accession>C8W9Y1</accession>
<evidence type="ECO:0000256" key="2">
    <source>
        <dbReference type="ARBA" id="ARBA00022475"/>
    </source>
</evidence>
<reference evidence="11 12" key="1">
    <citation type="journal article" date="2009" name="Stand. Genomic Sci.">
        <title>Complete genome sequence of Atopobium parvulum type strain (IPP 1246).</title>
        <authorList>
            <person name="Copeland A."/>
            <person name="Sikorski J."/>
            <person name="Lapidus A."/>
            <person name="Nolan M."/>
            <person name="Del Rio T.G."/>
            <person name="Lucas S."/>
            <person name="Chen F."/>
            <person name="Tice H."/>
            <person name="Pitluck S."/>
            <person name="Cheng J.F."/>
            <person name="Pukall R."/>
            <person name="Chertkov O."/>
            <person name="Brettin T."/>
            <person name="Han C."/>
            <person name="Detter J.C."/>
            <person name="Kuske C."/>
            <person name="Bruce D."/>
            <person name="Goodwin L."/>
            <person name="Ivanova N."/>
            <person name="Mavromatis K."/>
            <person name="Mikhailova N."/>
            <person name="Chen A."/>
            <person name="Palaniappan K."/>
            <person name="Chain P."/>
            <person name="Rohde M."/>
            <person name="Goker M."/>
            <person name="Bristow J."/>
            <person name="Eisen J.A."/>
            <person name="Markowitz V."/>
            <person name="Hugenholtz P."/>
            <person name="Kyrpides N.C."/>
            <person name="Klenk H.P."/>
            <person name="Detter J.C."/>
        </authorList>
    </citation>
    <scope>NUCLEOTIDE SEQUENCE [LARGE SCALE GENOMIC DNA]</scope>
    <source>
        <strain evidence="12">ATCC 33793 / DSM 20469 / CCUG 32760 / JCM 10300 / KCTC 3663 / VPI 0546 / 1246</strain>
    </source>
</reference>
<dbReference type="Gene3D" id="3.10.20.310">
    <property type="entry name" value="membrane protein fhac"/>
    <property type="match status" value="1"/>
</dbReference>
<evidence type="ECO:0000256" key="9">
    <source>
        <dbReference type="SAM" id="Phobius"/>
    </source>
</evidence>
<evidence type="ECO:0000259" key="10">
    <source>
        <dbReference type="PROSITE" id="PS51779"/>
    </source>
</evidence>
<dbReference type="GO" id="GO:0051301">
    <property type="term" value="P:cell division"/>
    <property type="evidence" value="ECO:0007669"/>
    <property type="project" value="UniProtKB-KW"/>
</dbReference>
<gene>
    <name evidence="11" type="ordered locus">Apar_0488</name>
</gene>
<sequence>MAEDTSKQKTRRKGTKREPLSSGAAQTAGEAKPSFMSKAFKPKPKAETTASDAKISTKKTSTKKTSTKKASDKKPNNATKTADQARAERIKHSRKVSFKTVRTVFIVLLSLAIFAGIAFLVLRSSSIFAITNIQVEPTEHVTNEQIQKLIAVEEGTTLLNMDESLITEELQKDPWVASATYERQFPNTLRITIIERKVTAIVTLSSGPVAWYLGEDNVWLEADQLTVPEGKTTATVALEKATSEGKLLITDVPATVSPVAGTTATDAEIQAVMQYQSTFSSELTSQIVSYSASSVDAISVTLTNGVQVALGSPTQITDKEKVILAMLKQFPGELTYLNVRTPASPTYRRVSTGNVQSGSGVS</sequence>
<evidence type="ECO:0000313" key="11">
    <source>
        <dbReference type="EMBL" id="ACV50919.1"/>
    </source>
</evidence>
<dbReference type="PANTHER" id="PTHR37820">
    <property type="entry name" value="CELL DIVISION PROTEIN DIVIB"/>
    <property type="match status" value="1"/>
</dbReference>
<dbReference type="eggNOG" id="COG1589">
    <property type="taxonomic scope" value="Bacteria"/>
</dbReference>
<evidence type="ECO:0000256" key="3">
    <source>
        <dbReference type="ARBA" id="ARBA00022618"/>
    </source>
</evidence>
<dbReference type="KEGG" id="apv:Apar_0488"/>
<dbReference type="STRING" id="521095.Apar_0488"/>
<evidence type="ECO:0000256" key="4">
    <source>
        <dbReference type="ARBA" id="ARBA00022692"/>
    </source>
</evidence>
<feature type="transmembrane region" description="Helical" evidence="9">
    <location>
        <begin position="101"/>
        <end position="122"/>
    </location>
</feature>
<dbReference type="PROSITE" id="PS51779">
    <property type="entry name" value="POTRA"/>
    <property type="match status" value="1"/>
</dbReference>
<keyword evidence="5 9" id="KW-1133">Transmembrane helix</keyword>
<evidence type="ECO:0000256" key="1">
    <source>
        <dbReference type="ARBA" id="ARBA00004370"/>
    </source>
</evidence>
<dbReference type="RefSeq" id="WP_012808577.1">
    <property type="nucleotide sequence ID" value="NC_013203.1"/>
</dbReference>
<dbReference type="InterPro" id="IPR034746">
    <property type="entry name" value="POTRA"/>
</dbReference>
<comment type="subcellular location">
    <subcellularLocation>
        <location evidence="1">Membrane</location>
    </subcellularLocation>
</comment>
<protein>
    <submittedName>
        <fullName evidence="11">Polypeptide-transport-associated domain protein FtsQ-type</fullName>
    </submittedName>
</protein>
<keyword evidence="4 9" id="KW-0812">Transmembrane</keyword>
<evidence type="ECO:0000256" key="5">
    <source>
        <dbReference type="ARBA" id="ARBA00022989"/>
    </source>
</evidence>
<dbReference type="AlphaFoldDB" id="C8W9Y1"/>
<evidence type="ECO:0000313" key="12">
    <source>
        <dbReference type="Proteomes" id="UP000000960"/>
    </source>
</evidence>
<dbReference type="EMBL" id="CP001721">
    <property type="protein sequence ID" value="ACV50919.1"/>
    <property type="molecule type" value="Genomic_DNA"/>
</dbReference>
<keyword evidence="7" id="KW-0131">Cell cycle</keyword>
<feature type="region of interest" description="Disordered" evidence="8">
    <location>
        <begin position="1"/>
        <end position="91"/>
    </location>
</feature>
<dbReference type="InterPro" id="IPR013685">
    <property type="entry name" value="POTRA_FtsQ_type"/>
</dbReference>
<dbReference type="PANTHER" id="PTHR37820:SF1">
    <property type="entry name" value="CELL DIVISION PROTEIN FTSQ"/>
    <property type="match status" value="1"/>
</dbReference>
<dbReference type="Pfam" id="PF08478">
    <property type="entry name" value="POTRA_1"/>
    <property type="match status" value="1"/>
</dbReference>
<dbReference type="GO" id="GO:0005886">
    <property type="term" value="C:plasma membrane"/>
    <property type="evidence" value="ECO:0007669"/>
    <property type="project" value="TreeGrafter"/>
</dbReference>
<dbReference type="Proteomes" id="UP000000960">
    <property type="component" value="Chromosome"/>
</dbReference>
<keyword evidence="2" id="KW-1003">Cell membrane</keyword>
<dbReference type="GeneID" id="84806015"/>
<evidence type="ECO:0000256" key="8">
    <source>
        <dbReference type="SAM" id="MobiDB-lite"/>
    </source>
</evidence>
<evidence type="ECO:0000256" key="7">
    <source>
        <dbReference type="ARBA" id="ARBA00023306"/>
    </source>
</evidence>
<dbReference type="InterPro" id="IPR050487">
    <property type="entry name" value="FtsQ_DivIB"/>
</dbReference>
<feature type="compositionally biased region" description="Basic residues" evidence="8">
    <location>
        <begin position="56"/>
        <end position="67"/>
    </location>
</feature>
<organism evidence="11 12">
    <name type="scientific">Lancefieldella parvula (strain ATCC 33793 / DSM 20469 / CCUG 32760 / JCM 10300 / KCTC 3663 / VPI 0546 / 1246)</name>
    <name type="common">Atopobium parvulum</name>
    <dbReference type="NCBI Taxonomy" id="521095"/>
    <lineage>
        <taxon>Bacteria</taxon>
        <taxon>Bacillati</taxon>
        <taxon>Actinomycetota</taxon>
        <taxon>Coriobacteriia</taxon>
        <taxon>Coriobacteriales</taxon>
        <taxon>Atopobiaceae</taxon>
        <taxon>Lancefieldella</taxon>
    </lineage>
</organism>
<proteinExistence type="predicted"/>
<name>C8W9Y1_LANP1</name>